<reference evidence="1 2" key="1">
    <citation type="submission" date="2013-11" db="EMBL/GenBank/DDBJ databases">
        <title>Genome sequencing of Stegodyphus mimosarum.</title>
        <authorList>
            <person name="Bechsgaard J."/>
        </authorList>
    </citation>
    <scope>NUCLEOTIDE SEQUENCE [LARGE SCALE GENOMIC DNA]</scope>
</reference>
<sequence>MHEVCVDSLLKCHQQKTGGPDMIVEVDESMFTKHKNNVGWILPHWIFGGVWHETNKSFLVKVPNQSMSIILEAIKVNI</sequence>
<organism evidence="1 2">
    <name type="scientific">Stegodyphus mimosarum</name>
    <name type="common">African social velvet spider</name>
    <dbReference type="NCBI Taxonomy" id="407821"/>
    <lineage>
        <taxon>Eukaryota</taxon>
        <taxon>Metazoa</taxon>
        <taxon>Ecdysozoa</taxon>
        <taxon>Arthropoda</taxon>
        <taxon>Chelicerata</taxon>
        <taxon>Arachnida</taxon>
        <taxon>Araneae</taxon>
        <taxon>Araneomorphae</taxon>
        <taxon>Entelegynae</taxon>
        <taxon>Eresoidea</taxon>
        <taxon>Eresidae</taxon>
        <taxon>Stegodyphus</taxon>
    </lineage>
</organism>
<evidence type="ECO:0000313" key="2">
    <source>
        <dbReference type="Proteomes" id="UP000054359"/>
    </source>
</evidence>
<dbReference type="STRING" id="407821.A0A087UKL8"/>
<evidence type="ECO:0008006" key="3">
    <source>
        <dbReference type="Google" id="ProtNLM"/>
    </source>
</evidence>
<protein>
    <recommendedName>
        <fullName evidence="3">ISXO2-like transposase domain-containing protein</fullName>
    </recommendedName>
</protein>
<gene>
    <name evidence="1" type="ORF">X975_02167</name>
</gene>
<feature type="non-terminal residue" evidence="1">
    <location>
        <position position="78"/>
    </location>
</feature>
<accession>A0A087UKL8</accession>
<dbReference type="AlphaFoldDB" id="A0A087UKL8"/>
<dbReference type="Proteomes" id="UP000054359">
    <property type="component" value="Unassembled WGS sequence"/>
</dbReference>
<dbReference type="OrthoDB" id="6406641at2759"/>
<evidence type="ECO:0000313" key="1">
    <source>
        <dbReference type="EMBL" id="KFM77907.1"/>
    </source>
</evidence>
<dbReference type="EMBL" id="KK120269">
    <property type="protein sequence ID" value="KFM77907.1"/>
    <property type="molecule type" value="Genomic_DNA"/>
</dbReference>
<proteinExistence type="predicted"/>
<name>A0A087UKL8_STEMI</name>
<keyword evidence="2" id="KW-1185">Reference proteome</keyword>